<dbReference type="PROSITE" id="PS50255">
    <property type="entry name" value="CYTOCHROME_B5_2"/>
    <property type="match status" value="1"/>
</dbReference>
<dbReference type="STRING" id="38654.A0A1U7RYD3"/>
<evidence type="ECO:0000259" key="7">
    <source>
        <dbReference type="PROSITE" id="PS50255"/>
    </source>
</evidence>
<evidence type="ECO:0000256" key="3">
    <source>
        <dbReference type="ARBA" id="ARBA00022832"/>
    </source>
</evidence>
<evidence type="ECO:0000256" key="1">
    <source>
        <dbReference type="ARBA" id="ARBA00005105"/>
    </source>
</evidence>
<dbReference type="InterPro" id="IPR012171">
    <property type="entry name" value="Fatty_acid_desaturase"/>
</dbReference>
<dbReference type="SMART" id="SM01117">
    <property type="entry name" value="Cyt-b5"/>
    <property type="match status" value="1"/>
</dbReference>
<keyword evidence="6" id="KW-0812">Transmembrane</keyword>
<keyword evidence="4" id="KW-0443">Lipid metabolism</keyword>
<organism evidence="8 9">
    <name type="scientific">Alligator sinensis</name>
    <name type="common">Chinese alligator</name>
    <dbReference type="NCBI Taxonomy" id="38654"/>
    <lineage>
        <taxon>Eukaryota</taxon>
        <taxon>Metazoa</taxon>
        <taxon>Chordata</taxon>
        <taxon>Craniata</taxon>
        <taxon>Vertebrata</taxon>
        <taxon>Euteleostomi</taxon>
        <taxon>Archelosauria</taxon>
        <taxon>Archosauria</taxon>
        <taxon>Crocodylia</taxon>
        <taxon>Alligatoridae</taxon>
        <taxon>Alligatorinae</taxon>
        <taxon>Alligator</taxon>
    </lineage>
</organism>
<dbReference type="UniPathway" id="UPA00658"/>
<feature type="transmembrane region" description="Helical" evidence="6">
    <location>
        <begin position="158"/>
        <end position="176"/>
    </location>
</feature>
<dbReference type="InParanoid" id="A0A1U7RYD3"/>
<reference evidence="9" key="1">
    <citation type="submission" date="2025-08" db="UniProtKB">
        <authorList>
            <consortium name="RefSeq"/>
        </authorList>
    </citation>
    <scope>IDENTIFICATION</scope>
</reference>
<dbReference type="PANTHER" id="PTHR19353:SF57">
    <property type="entry name" value="ACYL-COA (8-3)-DESATURASE"/>
    <property type="match status" value="1"/>
</dbReference>
<dbReference type="InterPro" id="IPR036400">
    <property type="entry name" value="Cyt_B5-like_heme/steroid_sf"/>
</dbReference>
<dbReference type="PANTHER" id="PTHR19353">
    <property type="entry name" value="FATTY ACID DESATURASE 2"/>
    <property type="match status" value="1"/>
</dbReference>
<comment type="pathway">
    <text evidence="1">Lipid metabolism; polyunsaturated fatty acid biosynthesis.</text>
</comment>
<evidence type="ECO:0000256" key="4">
    <source>
        <dbReference type="ARBA" id="ARBA00023098"/>
    </source>
</evidence>
<name>A0A1U7RYD3_ALLSI</name>
<keyword evidence="5" id="KW-0275">Fatty acid biosynthesis</keyword>
<evidence type="ECO:0000256" key="2">
    <source>
        <dbReference type="ARBA" id="ARBA00022516"/>
    </source>
</evidence>
<evidence type="ECO:0000256" key="6">
    <source>
        <dbReference type="SAM" id="Phobius"/>
    </source>
</evidence>
<dbReference type="Pfam" id="PF00487">
    <property type="entry name" value="FA_desaturase"/>
    <property type="match status" value="1"/>
</dbReference>
<feature type="transmembrane region" description="Helical" evidence="6">
    <location>
        <begin position="197"/>
        <end position="213"/>
    </location>
</feature>
<feature type="transmembrane region" description="Helical" evidence="6">
    <location>
        <begin position="264"/>
        <end position="280"/>
    </location>
</feature>
<gene>
    <name evidence="9" type="primary">LOC102388109</name>
</gene>
<accession>A0A1U7RYD3</accession>
<feature type="transmembrane region" description="Helical" evidence="6">
    <location>
        <begin position="129"/>
        <end position="152"/>
    </location>
</feature>
<dbReference type="GO" id="GO:0016020">
    <property type="term" value="C:membrane"/>
    <property type="evidence" value="ECO:0007669"/>
    <property type="project" value="TreeGrafter"/>
</dbReference>
<dbReference type="GeneID" id="102388109"/>
<evidence type="ECO:0000313" key="8">
    <source>
        <dbReference type="Proteomes" id="UP000189705"/>
    </source>
</evidence>
<dbReference type="Pfam" id="PF00173">
    <property type="entry name" value="Cyt-b5"/>
    <property type="match status" value="1"/>
</dbReference>
<dbReference type="GO" id="GO:0016717">
    <property type="term" value="F:oxidoreductase activity, acting on paired donors, with oxidation of a pair of donors resulting in the reduction of molecular oxygen to two molecules of water"/>
    <property type="evidence" value="ECO:0007669"/>
    <property type="project" value="TreeGrafter"/>
</dbReference>
<dbReference type="Gene3D" id="3.10.120.10">
    <property type="entry name" value="Cytochrome b5-like heme/steroid binding domain"/>
    <property type="match status" value="1"/>
</dbReference>
<protein>
    <submittedName>
        <fullName evidence="9">Fatty acid desaturase 1</fullName>
    </submittedName>
</protein>
<dbReference type="InterPro" id="IPR005804">
    <property type="entry name" value="FA_desaturase_dom"/>
</dbReference>
<keyword evidence="6" id="KW-0472">Membrane</keyword>
<dbReference type="KEGG" id="asn:102388109"/>
<dbReference type="Proteomes" id="UP000189705">
    <property type="component" value="Unplaced"/>
</dbReference>
<dbReference type="eggNOG" id="KOG4232">
    <property type="taxonomic scope" value="Eukaryota"/>
</dbReference>
<dbReference type="AlphaFoldDB" id="A0A1U7RYD3"/>
<dbReference type="RefSeq" id="XP_006026108.1">
    <property type="nucleotide sequence ID" value="XM_006026046.1"/>
</dbReference>
<sequence length="443" mass="52198">MEELQAGVKSTSRLFTWEEIKFFSSQGHPQQERWLVIDRKVYDIDKFYHHHPGGSKVIRHYTGQDATDAFVAFHPDKALVRKYMRSLLIGELAPDQPSFEPHKNKLLVQDFRELCSTVERMGLLKPSGLFFFLNFLQIPLFQAASWIILWYFRMSLMPLLISAVLMATSMQQSLVLQHDLGHLSVFCKTKWNHLAQFIVMGSFAGFSCSWWNHLHGQHHAKTNCFRKDPDVNLHPFLFTLGKKLSVELGMKKKKFLPYNHQHKYFFITVPPFLFSTYIQFSTFYHVIQRKQWLDLACVLSYFIWLFLLYKPLLELKALLGYFVLIRVLNSIWTSWVTQMSHIPMNIDYDKNMDWFSTQLQGTCNVHQSIFNDWFTGHLNFQIEHHLFPRMPRHNLYKVAPMVKSLCVKHGAKYHCKPLLTAFADIVRSLKESGDLWLDAYLHK</sequence>
<evidence type="ECO:0000313" key="9">
    <source>
        <dbReference type="RefSeq" id="XP_006026108.1"/>
    </source>
</evidence>
<feature type="domain" description="Cytochrome b5 heme-binding" evidence="7">
    <location>
        <begin position="12"/>
        <end position="93"/>
    </location>
</feature>
<dbReference type="PRINTS" id="PR00363">
    <property type="entry name" value="CYTOCHROMEB5"/>
</dbReference>
<keyword evidence="6" id="KW-1133">Transmembrane helix</keyword>
<dbReference type="InterPro" id="IPR001199">
    <property type="entry name" value="Cyt_B5-like_heme/steroid-bd"/>
</dbReference>
<keyword evidence="2" id="KW-0444">Lipid biosynthesis</keyword>
<proteinExistence type="predicted"/>
<dbReference type="CDD" id="cd03506">
    <property type="entry name" value="Delta6-FADS-like"/>
    <property type="match status" value="1"/>
</dbReference>
<dbReference type="SUPFAM" id="SSF55856">
    <property type="entry name" value="Cytochrome b5-like heme/steroid binding domain"/>
    <property type="match status" value="1"/>
</dbReference>
<keyword evidence="8" id="KW-1185">Reference proteome</keyword>
<evidence type="ECO:0000256" key="5">
    <source>
        <dbReference type="ARBA" id="ARBA00023160"/>
    </source>
</evidence>
<dbReference type="GO" id="GO:0006636">
    <property type="term" value="P:unsaturated fatty acid biosynthetic process"/>
    <property type="evidence" value="ECO:0007669"/>
    <property type="project" value="UniProtKB-UniPathway"/>
</dbReference>
<keyword evidence="3" id="KW-0276">Fatty acid metabolism</keyword>
<dbReference type="PIRSF" id="PIRSF015921">
    <property type="entry name" value="FA_sphinglp_des"/>
    <property type="match status" value="1"/>
</dbReference>